<dbReference type="EMBL" id="JTCM02000143">
    <property type="protein sequence ID" value="NEU76944.1"/>
    <property type="molecule type" value="Genomic_DNA"/>
</dbReference>
<evidence type="ECO:0000313" key="1">
    <source>
        <dbReference type="EMBL" id="NEU76944.1"/>
    </source>
</evidence>
<dbReference type="RefSeq" id="WP_039748310.1">
    <property type="nucleotide sequence ID" value="NZ_JTCM02000143.1"/>
</dbReference>
<comment type="caution">
    <text evidence="1">The sequence shown here is derived from an EMBL/GenBank/DDBJ whole genome shotgun (WGS) entry which is preliminary data.</text>
</comment>
<keyword evidence="2" id="KW-1185">Reference proteome</keyword>
<dbReference type="Proteomes" id="UP000031549">
    <property type="component" value="Unassembled WGS sequence"/>
</dbReference>
<protein>
    <submittedName>
        <fullName evidence="1">Uncharacterized protein</fullName>
    </submittedName>
</protein>
<organism evidence="1 2">
    <name type="scientific">Hassallia byssoidea VB512170</name>
    <dbReference type="NCBI Taxonomy" id="1304833"/>
    <lineage>
        <taxon>Bacteria</taxon>
        <taxon>Bacillati</taxon>
        <taxon>Cyanobacteriota</taxon>
        <taxon>Cyanophyceae</taxon>
        <taxon>Nostocales</taxon>
        <taxon>Tolypothrichaceae</taxon>
        <taxon>Hassallia</taxon>
    </lineage>
</organism>
<evidence type="ECO:0000313" key="2">
    <source>
        <dbReference type="Proteomes" id="UP000031549"/>
    </source>
</evidence>
<reference evidence="1 2" key="1">
    <citation type="journal article" date="2015" name="Genome Announc.">
        <title>Draft Genome Sequence of Cyanobacterium Hassallia byssoidea Strain VB512170, Isolated from Monuments in India.</title>
        <authorList>
            <person name="Singh D."/>
            <person name="Chandrababunaidu M.M."/>
            <person name="Panda A."/>
            <person name="Sen D."/>
            <person name="Bhattacharyya S."/>
            <person name="Adhikary S.P."/>
            <person name="Tripathy S."/>
        </authorList>
    </citation>
    <scope>NUCLEOTIDE SEQUENCE [LARGE SCALE GENOMIC DNA]</scope>
    <source>
        <strain evidence="1 2">VB512170</strain>
    </source>
</reference>
<proteinExistence type="predicted"/>
<accession>A0A846HK34</accession>
<sequence>MSNFPSFGNANRAAPLFQKEIFPNIQFATNINSSPNSPKTVIVAISMTNLRTESVNSTLERLFNYAVESANNEMNSSTTILASDNVLPTIHFEIDISKATSQGGNLVVDSAGGHVSGAVTYTTVKTANIDILIENLQITLLASTLQRIKTYMATAVSADLNP</sequence>
<name>A0A846HK34_9CYAN</name>
<dbReference type="AlphaFoldDB" id="A0A846HK34"/>
<gene>
    <name evidence="1" type="ORF">PI95_031725</name>
</gene>